<dbReference type="PANTHER" id="PTHR11803">
    <property type="entry name" value="2-IMINOBUTANOATE/2-IMINOPROPANOATE DEAMINASE RIDA"/>
    <property type="match status" value="1"/>
</dbReference>
<dbReference type="InterPro" id="IPR006175">
    <property type="entry name" value="YjgF/YER057c/UK114"/>
</dbReference>
<dbReference type="NCBIfam" id="TIGR00004">
    <property type="entry name" value="Rid family detoxifying hydrolase"/>
    <property type="match status" value="1"/>
</dbReference>
<name>A0A060R7R4_9BACT</name>
<dbReference type="Proteomes" id="UP000027616">
    <property type="component" value="Chromosome I"/>
</dbReference>
<dbReference type="CDD" id="cd00448">
    <property type="entry name" value="YjgF_YER057c_UK114_family"/>
    <property type="match status" value="1"/>
</dbReference>
<dbReference type="PANTHER" id="PTHR11803:SF58">
    <property type="entry name" value="PROTEIN HMF1-RELATED"/>
    <property type="match status" value="1"/>
</dbReference>
<evidence type="ECO:0000256" key="1">
    <source>
        <dbReference type="ARBA" id="ARBA00010552"/>
    </source>
</evidence>
<organism evidence="2 3">
    <name type="scientific">Mucinivorans hirudinis</name>
    <dbReference type="NCBI Taxonomy" id="1433126"/>
    <lineage>
        <taxon>Bacteria</taxon>
        <taxon>Pseudomonadati</taxon>
        <taxon>Bacteroidota</taxon>
        <taxon>Bacteroidia</taxon>
        <taxon>Bacteroidales</taxon>
        <taxon>Rikenellaceae</taxon>
        <taxon>Mucinivorans</taxon>
    </lineage>
</organism>
<sequence>MKKIIHTDNAPAAVGPYSQAILAGNTLYISGQIPVNPVTKTVPETIEEQTEQCLKNVEAILSEAAFTKNDVVKSTVLLADMADFGAMNEVYAAFYTGEKPARVCYGVVKLPLGVKVEIETIAYKE</sequence>
<dbReference type="GO" id="GO:0005829">
    <property type="term" value="C:cytosol"/>
    <property type="evidence" value="ECO:0007669"/>
    <property type="project" value="TreeGrafter"/>
</dbReference>
<accession>A0A060R7R4</accession>
<evidence type="ECO:0000313" key="3">
    <source>
        <dbReference type="Proteomes" id="UP000027616"/>
    </source>
</evidence>
<dbReference type="EMBL" id="HG934468">
    <property type="protein sequence ID" value="CDN31322.1"/>
    <property type="molecule type" value="Genomic_DNA"/>
</dbReference>
<dbReference type="KEGG" id="rbc:BN938_1228"/>
<gene>
    <name evidence="2" type="ORF">BN938_1228</name>
</gene>
<dbReference type="STRING" id="1433126.BN938_1228"/>
<dbReference type="InterPro" id="IPR006056">
    <property type="entry name" value="RidA"/>
</dbReference>
<dbReference type="Gene3D" id="3.30.1330.40">
    <property type="entry name" value="RutC-like"/>
    <property type="match status" value="1"/>
</dbReference>
<dbReference type="GO" id="GO:0019239">
    <property type="term" value="F:deaminase activity"/>
    <property type="evidence" value="ECO:0007669"/>
    <property type="project" value="TreeGrafter"/>
</dbReference>
<dbReference type="PATRIC" id="fig|1433126.3.peg.1220"/>
<dbReference type="InterPro" id="IPR035959">
    <property type="entry name" value="RutC-like_sf"/>
</dbReference>
<dbReference type="AlphaFoldDB" id="A0A060R7R4"/>
<comment type="similarity">
    <text evidence="1">Belongs to the RutC family.</text>
</comment>
<dbReference type="HOGENOM" id="CLU_100715_7_3_10"/>
<dbReference type="OrthoDB" id="9803101at2"/>
<proteinExistence type="inferred from homology"/>
<keyword evidence="3" id="KW-1185">Reference proteome</keyword>
<dbReference type="eggNOG" id="COG0251">
    <property type="taxonomic scope" value="Bacteria"/>
</dbReference>
<protein>
    <submittedName>
        <fullName evidence="2">Endoribonuclease L-PSP</fullName>
    </submittedName>
</protein>
<dbReference type="FunFam" id="3.30.1330.40:FF:000001">
    <property type="entry name" value="L-PSP family endoribonuclease"/>
    <property type="match status" value="1"/>
</dbReference>
<evidence type="ECO:0000313" key="2">
    <source>
        <dbReference type="EMBL" id="CDN31322.1"/>
    </source>
</evidence>
<dbReference type="SUPFAM" id="SSF55298">
    <property type="entry name" value="YjgF-like"/>
    <property type="match status" value="1"/>
</dbReference>
<reference evidence="2 3" key="1">
    <citation type="journal article" date="2015" name="Genome Announc.">
        <title>Complete Genome Sequence of the Novel Leech Symbiont Mucinivorans hirudinis M3T.</title>
        <authorList>
            <person name="Nelson M.C."/>
            <person name="Bomar L."/>
            <person name="Graf J."/>
        </authorList>
    </citation>
    <scope>NUCLEOTIDE SEQUENCE [LARGE SCALE GENOMIC DNA]</scope>
    <source>
        <strain evidence="3">M3</strain>
    </source>
</reference>
<dbReference type="Pfam" id="PF01042">
    <property type="entry name" value="Ribonuc_L-PSP"/>
    <property type="match status" value="1"/>
</dbReference>